<name>A0AAD7Z5C4_DIPPU</name>
<feature type="non-terminal residue" evidence="1">
    <location>
        <position position="1"/>
    </location>
</feature>
<dbReference type="AlphaFoldDB" id="A0AAD7Z5C4"/>
<dbReference type="EMBL" id="JASPKZ010010682">
    <property type="protein sequence ID" value="KAJ9573773.1"/>
    <property type="molecule type" value="Genomic_DNA"/>
</dbReference>
<feature type="non-terminal residue" evidence="1">
    <location>
        <position position="158"/>
    </location>
</feature>
<accession>A0AAD7Z5C4</accession>
<comment type="caution">
    <text evidence="1">The sequence shown here is derived from an EMBL/GenBank/DDBJ whole genome shotgun (WGS) entry which is preliminary data.</text>
</comment>
<gene>
    <name evidence="1" type="ORF">L9F63_008856</name>
</gene>
<reference evidence="1" key="2">
    <citation type="submission" date="2023-05" db="EMBL/GenBank/DDBJ databases">
        <authorList>
            <person name="Fouks B."/>
        </authorList>
    </citation>
    <scope>NUCLEOTIDE SEQUENCE</scope>
    <source>
        <strain evidence="1">Stay&amp;Tobe</strain>
        <tissue evidence="1">Testes</tissue>
    </source>
</reference>
<organism evidence="1 2">
    <name type="scientific">Diploptera punctata</name>
    <name type="common">Pacific beetle cockroach</name>
    <dbReference type="NCBI Taxonomy" id="6984"/>
    <lineage>
        <taxon>Eukaryota</taxon>
        <taxon>Metazoa</taxon>
        <taxon>Ecdysozoa</taxon>
        <taxon>Arthropoda</taxon>
        <taxon>Hexapoda</taxon>
        <taxon>Insecta</taxon>
        <taxon>Pterygota</taxon>
        <taxon>Neoptera</taxon>
        <taxon>Polyneoptera</taxon>
        <taxon>Dictyoptera</taxon>
        <taxon>Blattodea</taxon>
        <taxon>Blaberoidea</taxon>
        <taxon>Blaberidae</taxon>
        <taxon>Diplopterinae</taxon>
        <taxon>Diploptera</taxon>
    </lineage>
</organism>
<sequence length="158" mass="18183">NSARGSLDRFFFAEKTVRGTTYLDMLEHKMVLLPTDKVYTTPVKDLRDLRERIIEAIENIPEDILQRTWQEIVHRFDIVTVTAGAHIEMCFYLQPFAKGGTDILECSVLQKASRFSLQFKASVSRRQGNVASHMEIHLPLEDLPSHLHCKSQDHFTPT</sequence>
<evidence type="ECO:0000313" key="1">
    <source>
        <dbReference type="EMBL" id="KAJ9573773.1"/>
    </source>
</evidence>
<dbReference type="Proteomes" id="UP001233999">
    <property type="component" value="Unassembled WGS sequence"/>
</dbReference>
<evidence type="ECO:0000313" key="2">
    <source>
        <dbReference type="Proteomes" id="UP001233999"/>
    </source>
</evidence>
<reference evidence="1" key="1">
    <citation type="journal article" date="2023" name="IScience">
        <title>Live-bearing cockroach genome reveals convergent evolutionary mechanisms linked to viviparity in insects and beyond.</title>
        <authorList>
            <person name="Fouks B."/>
            <person name="Harrison M.C."/>
            <person name="Mikhailova A.A."/>
            <person name="Marchal E."/>
            <person name="English S."/>
            <person name="Carruthers M."/>
            <person name="Jennings E.C."/>
            <person name="Chiamaka E.L."/>
            <person name="Frigard R.A."/>
            <person name="Pippel M."/>
            <person name="Attardo G.M."/>
            <person name="Benoit J.B."/>
            <person name="Bornberg-Bauer E."/>
            <person name="Tobe S.S."/>
        </authorList>
    </citation>
    <scope>NUCLEOTIDE SEQUENCE</scope>
    <source>
        <strain evidence="1">Stay&amp;Tobe</strain>
    </source>
</reference>
<proteinExistence type="predicted"/>
<keyword evidence="2" id="KW-1185">Reference proteome</keyword>
<protein>
    <submittedName>
        <fullName evidence="1">Uncharacterized protein</fullName>
    </submittedName>
</protein>